<dbReference type="SUPFAM" id="SSF50882">
    <property type="entry name" value="beta-Barrel protease inhibitors"/>
    <property type="match status" value="1"/>
</dbReference>
<dbReference type="EMBL" id="VLJS01000124">
    <property type="protein sequence ID" value="TWH02743.1"/>
    <property type="molecule type" value="Genomic_DNA"/>
</dbReference>
<evidence type="ECO:0000256" key="2">
    <source>
        <dbReference type="ARBA" id="ARBA00022608"/>
    </source>
</evidence>
<evidence type="ECO:0000256" key="3">
    <source>
        <dbReference type="ARBA" id="ARBA00022729"/>
    </source>
</evidence>
<organism evidence="7 8">
    <name type="scientific">Pseudoxanthomonas taiwanensis J19</name>
    <dbReference type="NCBI Taxonomy" id="935569"/>
    <lineage>
        <taxon>Bacteria</taxon>
        <taxon>Pseudomonadati</taxon>
        <taxon>Pseudomonadota</taxon>
        <taxon>Gammaproteobacteria</taxon>
        <taxon>Lysobacterales</taxon>
        <taxon>Lysobacteraceae</taxon>
        <taxon>Pseudoxanthomonas</taxon>
    </lineage>
</organism>
<dbReference type="Pfam" id="PF02974">
    <property type="entry name" value="Inh"/>
    <property type="match status" value="1"/>
</dbReference>
<keyword evidence="3 5" id="KW-0732">Signal</keyword>
<keyword evidence="8" id="KW-1185">Reference proteome</keyword>
<dbReference type="Gene3D" id="2.40.128.10">
    <property type="match status" value="1"/>
</dbReference>
<evidence type="ECO:0000256" key="4">
    <source>
        <dbReference type="ARBA" id="ARBA00023215"/>
    </source>
</evidence>
<keyword evidence="2" id="KW-0646">Protease inhibitor</keyword>
<proteinExistence type="inferred from homology"/>
<dbReference type="PROSITE" id="PS51257">
    <property type="entry name" value="PROKAR_LIPOPROTEIN"/>
    <property type="match status" value="1"/>
</dbReference>
<protein>
    <submittedName>
        <fullName evidence="7">Protease inhibitor Inh</fullName>
    </submittedName>
</protein>
<feature type="domain" description="Alkaline proteinase inhibitor/ Outer membrane lipoprotein Omp19" evidence="6">
    <location>
        <begin position="54"/>
        <end position="144"/>
    </location>
</feature>
<feature type="signal peptide" evidence="5">
    <location>
        <begin position="1"/>
        <end position="27"/>
    </location>
</feature>
<dbReference type="Proteomes" id="UP000321583">
    <property type="component" value="Unassembled WGS sequence"/>
</dbReference>
<evidence type="ECO:0000313" key="8">
    <source>
        <dbReference type="Proteomes" id="UP000321583"/>
    </source>
</evidence>
<dbReference type="OrthoDB" id="5988602at2"/>
<keyword evidence="4" id="KW-0481">Metalloenzyme inhibitor</keyword>
<dbReference type="AlphaFoldDB" id="A0A562CZA4"/>
<evidence type="ECO:0000259" key="6">
    <source>
        <dbReference type="Pfam" id="PF02974"/>
    </source>
</evidence>
<accession>A0A562CZA4</accession>
<evidence type="ECO:0000256" key="1">
    <source>
        <dbReference type="ARBA" id="ARBA00006813"/>
    </source>
</evidence>
<name>A0A562CZA4_9GAMM</name>
<comment type="caution">
    <text evidence="7">The sequence shown here is derived from an EMBL/GenBank/DDBJ whole genome shotgun (WGS) entry which is preliminary data.</text>
</comment>
<dbReference type="GO" id="GO:0004866">
    <property type="term" value="F:endopeptidase inhibitor activity"/>
    <property type="evidence" value="ECO:0007669"/>
    <property type="project" value="InterPro"/>
</dbReference>
<dbReference type="RefSeq" id="WP_028915590.1">
    <property type="nucleotide sequence ID" value="NZ_VLJS01000124.1"/>
</dbReference>
<sequence>MAGRICLSTFLLAVLLLLAGCSQPASPVPATAPAHGKATEDDGIADAPGPEIVALAGAWDLWEDTEGGSVCPVTLQATPNLGGHALEADPACLASLGLEGEAFAWLIDGRDQSLVLVDATRKAIVRLPRSGEREFYLPRDGNRRYGLMLNPAQ</sequence>
<evidence type="ECO:0000256" key="5">
    <source>
        <dbReference type="SAM" id="SignalP"/>
    </source>
</evidence>
<reference evidence="7 8" key="1">
    <citation type="submission" date="2019-07" db="EMBL/GenBank/DDBJ databases">
        <title>Genome sequencing of lignin-degrading bacterial isolates.</title>
        <authorList>
            <person name="Gladden J."/>
        </authorList>
    </citation>
    <scope>NUCLEOTIDE SEQUENCE [LARGE SCALE GENOMIC DNA]</scope>
    <source>
        <strain evidence="7 8">J19</strain>
    </source>
</reference>
<keyword evidence="2" id="KW-0483">Metalloprotease inhibitor</keyword>
<evidence type="ECO:0000313" key="7">
    <source>
        <dbReference type="EMBL" id="TWH02743.1"/>
    </source>
</evidence>
<comment type="similarity">
    <text evidence="1">Belongs to the protease inhibitor I38 family.</text>
</comment>
<gene>
    <name evidence="7" type="ORF">L613_000900000240</name>
</gene>
<feature type="chain" id="PRO_5022204399" evidence="5">
    <location>
        <begin position="28"/>
        <end position="153"/>
    </location>
</feature>
<dbReference type="InterPro" id="IPR016085">
    <property type="entry name" value="Protease_inh_B-barrel_dom"/>
</dbReference>
<dbReference type="InterPro" id="IPR021140">
    <property type="entry name" value="Inh/Omp19"/>
</dbReference>